<name>A0A0G8EQR2_BACCE</name>
<dbReference type="AlphaFoldDB" id="A0A0G8EQR2"/>
<accession>A0A0G8EQR2</accession>
<gene>
    <name evidence="1" type="ORF">B4077_2367</name>
</gene>
<protein>
    <submittedName>
        <fullName evidence="1">Uncharacterized protein</fullName>
    </submittedName>
</protein>
<dbReference type="EMBL" id="LCYI01000039">
    <property type="protein sequence ID" value="KLA26583.1"/>
    <property type="molecule type" value="Genomic_DNA"/>
</dbReference>
<organism evidence="1 2">
    <name type="scientific">Bacillus cereus</name>
    <dbReference type="NCBI Taxonomy" id="1396"/>
    <lineage>
        <taxon>Bacteria</taxon>
        <taxon>Bacillati</taxon>
        <taxon>Bacillota</taxon>
        <taxon>Bacilli</taxon>
        <taxon>Bacillales</taxon>
        <taxon>Bacillaceae</taxon>
        <taxon>Bacillus</taxon>
        <taxon>Bacillus cereus group</taxon>
    </lineage>
</organism>
<evidence type="ECO:0000313" key="1">
    <source>
        <dbReference type="EMBL" id="KLA26583.1"/>
    </source>
</evidence>
<comment type="caution">
    <text evidence="1">The sequence shown here is derived from an EMBL/GenBank/DDBJ whole genome shotgun (WGS) entry which is preliminary data.</text>
</comment>
<dbReference type="PATRIC" id="fig|1396.428.peg.5845"/>
<dbReference type="Proteomes" id="UP000035214">
    <property type="component" value="Unassembled WGS sequence"/>
</dbReference>
<proteinExistence type="predicted"/>
<evidence type="ECO:0000313" key="2">
    <source>
        <dbReference type="Proteomes" id="UP000035214"/>
    </source>
</evidence>
<sequence>MQKIKISQGNIVKNSLKNPANVIIFSTKKATRTISFGFCMYYIKKLISLSSAT</sequence>
<reference evidence="1 2" key="1">
    <citation type="submission" date="2015-04" db="EMBL/GenBank/DDBJ databases">
        <title>Draft Genome Sequences of Eight Spore-Forming Food Isolates of Bacillus cereus Genome sequencing.</title>
        <authorList>
            <person name="Krawcyk A.O."/>
            <person name="de Jong A."/>
            <person name="Eijlander R.T."/>
            <person name="Berendsen E.M."/>
            <person name="Holsappel S."/>
            <person name="Wells-Bennik M."/>
            <person name="Kuipers O.P."/>
        </authorList>
    </citation>
    <scope>NUCLEOTIDE SEQUENCE [LARGE SCALE GENOMIC DNA]</scope>
    <source>
        <strain evidence="1 2">B4077</strain>
    </source>
</reference>